<evidence type="ECO:0000313" key="1">
    <source>
        <dbReference type="EMBL" id="KAI0090967.1"/>
    </source>
</evidence>
<name>A0ACB8U987_9APHY</name>
<comment type="caution">
    <text evidence="1">The sequence shown here is derived from an EMBL/GenBank/DDBJ whole genome shotgun (WGS) entry which is preliminary data.</text>
</comment>
<keyword evidence="2" id="KW-1185">Reference proteome</keyword>
<accession>A0ACB8U987</accession>
<evidence type="ECO:0000313" key="2">
    <source>
        <dbReference type="Proteomes" id="UP001055072"/>
    </source>
</evidence>
<gene>
    <name evidence="1" type="ORF">BDY19DRAFT_667635</name>
</gene>
<organism evidence="1 2">
    <name type="scientific">Irpex rosettiformis</name>
    <dbReference type="NCBI Taxonomy" id="378272"/>
    <lineage>
        <taxon>Eukaryota</taxon>
        <taxon>Fungi</taxon>
        <taxon>Dikarya</taxon>
        <taxon>Basidiomycota</taxon>
        <taxon>Agaricomycotina</taxon>
        <taxon>Agaricomycetes</taxon>
        <taxon>Polyporales</taxon>
        <taxon>Irpicaceae</taxon>
        <taxon>Irpex</taxon>
    </lineage>
</organism>
<reference evidence="1" key="1">
    <citation type="journal article" date="2021" name="Environ. Microbiol.">
        <title>Gene family expansions and transcriptome signatures uncover fungal adaptations to wood decay.</title>
        <authorList>
            <person name="Hage H."/>
            <person name="Miyauchi S."/>
            <person name="Viragh M."/>
            <person name="Drula E."/>
            <person name="Min B."/>
            <person name="Chaduli D."/>
            <person name="Navarro D."/>
            <person name="Favel A."/>
            <person name="Norest M."/>
            <person name="Lesage-Meessen L."/>
            <person name="Balint B."/>
            <person name="Merenyi Z."/>
            <person name="de Eugenio L."/>
            <person name="Morin E."/>
            <person name="Martinez A.T."/>
            <person name="Baldrian P."/>
            <person name="Stursova M."/>
            <person name="Martinez M.J."/>
            <person name="Novotny C."/>
            <person name="Magnuson J.K."/>
            <person name="Spatafora J.W."/>
            <person name="Maurice S."/>
            <person name="Pangilinan J."/>
            <person name="Andreopoulos W."/>
            <person name="LaButti K."/>
            <person name="Hundley H."/>
            <person name="Na H."/>
            <person name="Kuo A."/>
            <person name="Barry K."/>
            <person name="Lipzen A."/>
            <person name="Henrissat B."/>
            <person name="Riley R."/>
            <person name="Ahrendt S."/>
            <person name="Nagy L.G."/>
            <person name="Grigoriev I.V."/>
            <person name="Martin F."/>
            <person name="Rosso M.N."/>
        </authorList>
    </citation>
    <scope>NUCLEOTIDE SEQUENCE</scope>
    <source>
        <strain evidence="1">CBS 384.51</strain>
    </source>
</reference>
<dbReference type="EMBL" id="MU274906">
    <property type="protein sequence ID" value="KAI0090967.1"/>
    <property type="molecule type" value="Genomic_DNA"/>
</dbReference>
<dbReference type="Proteomes" id="UP001055072">
    <property type="component" value="Unassembled WGS sequence"/>
</dbReference>
<protein>
    <submittedName>
        <fullName evidence="1">Uncharacterized protein</fullName>
    </submittedName>
</protein>
<sequence length="151" mass="17434">MFNKLTGRCQRRNSRVLSSTLLRLWSQKASVVEHRARLRRNRRRFLSGPGWPWSSPARSNTGQRTSAGAPSANGSFRPRVVSWIIARTFPYDLVGTKLGRDGDWSLYLDSEPPPVCAPHLCPYLPRFCAFFYCQRRVWRLLQARLQGKLQT</sequence>
<proteinExistence type="predicted"/>